<dbReference type="InterPro" id="IPR023797">
    <property type="entry name" value="RNA3'_phos_cyclase_dom"/>
</dbReference>
<sequence>MVRVRRAAFHPDGCLSWLEGALAIHRLSAGSQLEGGGQILRNAAALAALTATPIRISAIRAGRTPPGLRPQHVAGLDLVARLCDGALEGATVGSTCASLSPQAGYGTGGGGSSGGGHDEEAVQVDVTRLLVASYFNIVRRNMQDLVPKALMLFLVNNLQRGLQQHLIHTLYREELFEELMTEREDVAAKRSGCLSALRALRAALVTLEGLPGEMAGRAAASGRWSFKAMLAEVDAAEGRGSPSPSRLGGRAGTPGGAARGGGAAGMYYPTSHEG</sequence>
<dbReference type="InterPro" id="IPR013792">
    <property type="entry name" value="RNA3'P_cycl/enolpyr_Trfase_a/b"/>
</dbReference>
<dbReference type="GO" id="GO:0005634">
    <property type="term" value="C:nucleus"/>
    <property type="evidence" value="ECO:0007669"/>
    <property type="project" value="TreeGrafter"/>
</dbReference>
<dbReference type="PANTHER" id="PTHR11096:SF0">
    <property type="entry name" value="RNA 3'-TERMINAL PHOSPHATE CYCLASE"/>
    <property type="match status" value="1"/>
</dbReference>
<gene>
    <name evidence="3" type="ORF">APUTEX25_003258</name>
</gene>
<evidence type="ECO:0000313" key="4">
    <source>
        <dbReference type="Proteomes" id="UP000279271"/>
    </source>
</evidence>
<name>A0A3M7KV37_AUXPR</name>
<feature type="compositionally biased region" description="Gly residues" evidence="1">
    <location>
        <begin position="249"/>
        <end position="264"/>
    </location>
</feature>
<comment type="caution">
    <text evidence="3">The sequence shown here is derived from an EMBL/GenBank/DDBJ whole genome shotgun (WGS) entry which is preliminary data.</text>
</comment>
<dbReference type="GO" id="GO:0003924">
    <property type="term" value="F:GTPase activity"/>
    <property type="evidence" value="ECO:0007669"/>
    <property type="project" value="InterPro"/>
</dbReference>
<dbReference type="EMBL" id="QOKY01000196">
    <property type="protein sequence ID" value="RMZ53724.1"/>
    <property type="molecule type" value="Genomic_DNA"/>
</dbReference>
<dbReference type="InterPro" id="IPR003130">
    <property type="entry name" value="GED"/>
</dbReference>
<protein>
    <recommendedName>
        <fullName evidence="2">GED domain-containing protein</fullName>
    </recommendedName>
</protein>
<organism evidence="3 4">
    <name type="scientific">Auxenochlorella protothecoides</name>
    <name type="common">Green microalga</name>
    <name type="synonym">Chlorella protothecoides</name>
    <dbReference type="NCBI Taxonomy" id="3075"/>
    <lineage>
        <taxon>Eukaryota</taxon>
        <taxon>Viridiplantae</taxon>
        <taxon>Chlorophyta</taxon>
        <taxon>core chlorophytes</taxon>
        <taxon>Trebouxiophyceae</taxon>
        <taxon>Chlorellales</taxon>
        <taxon>Chlorellaceae</taxon>
        <taxon>Auxenochlorella</taxon>
    </lineage>
</organism>
<dbReference type="PANTHER" id="PTHR11096">
    <property type="entry name" value="RNA 3' TERMINAL PHOSPHATE CYCLASE"/>
    <property type="match status" value="1"/>
</dbReference>
<dbReference type="Gene3D" id="3.65.10.20">
    <property type="entry name" value="RNA 3'-terminal phosphate cyclase domain"/>
    <property type="match status" value="1"/>
</dbReference>
<dbReference type="InterPro" id="IPR020850">
    <property type="entry name" value="GED_dom"/>
</dbReference>
<dbReference type="SUPFAM" id="SSF55205">
    <property type="entry name" value="EPT/RTPC-like"/>
    <property type="match status" value="1"/>
</dbReference>
<dbReference type="Pfam" id="PF02212">
    <property type="entry name" value="GED"/>
    <property type="match status" value="1"/>
</dbReference>
<dbReference type="Pfam" id="PF01137">
    <property type="entry name" value="RTC"/>
    <property type="match status" value="1"/>
</dbReference>
<dbReference type="Proteomes" id="UP000279271">
    <property type="component" value="Unassembled WGS sequence"/>
</dbReference>
<feature type="region of interest" description="Disordered" evidence="1">
    <location>
        <begin position="235"/>
        <end position="274"/>
    </location>
</feature>
<dbReference type="AlphaFoldDB" id="A0A3M7KV37"/>
<evidence type="ECO:0000256" key="1">
    <source>
        <dbReference type="SAM" id="MobiDB-lite"/>
    </source>
</evidence>
<dbReference type="PROSITE" id="PS51388">
    <property type="entry name" value="GED"/>
    <property type="match status" value="1"/>
</dbReference>
<dbReference type="InterPro" id="IPR000228">
    <property type="entry name" value="RNA3'_term_phos_cyc"/>
</dbReference>
<dbReference type="GO" id="GO:0005525">
    <property type="term" value="F:GTP binding"/>
    <property type="evidence" value="ECO:0007669"/>
    <property type="project" value="InterPro"/>
</dbReference>
<feature type="compositionally biased region" description="Low complexity" evidence="1">
    <location>
        <begin position="238"/>
        <end position="248"/>
    </location>
</feature>
<dbReference type="GO" id="GO:0006396">
    <property type="term" value="P:RNA processing"/>
    <property type="evidence" value="ECO:0007669"/>
    <property type="project" value="InterPro"/>
</dbReference>
<evidence type="ECO:0000313" key="3">
    <source>
        <dbReference type="EMBL" id="RMZ53724.1"/>
    </source>
</evidence>
<feature type="domain" description="GED" evidence="2">
    <location>
        <begin position="124"/>
        <end position="215"/>
    </location>
</feature>
<dbReference type="SMART" id="SM00302">
    <property type="entry name" value="GED"/>
    <property type="match status" value="1"/>
</dbReference>
<dbReference type="InterPro" id="IPR037136">
    <property type="entry name" value="RNA3'_phos_cyclase_dom_sf"/>
</dbReference>
<proteinExistence type="predicted"/>
<accession>A0A3M7KV37</accession>
<evidence type="ECO:0000259" key="2">
    <source>
        <dbReference type="PROSITE" id="PS51388"/>
    </source>
</evidence>
<reference evidence="4" key="1">
    <citation type="journal article" date="2018" name="Algal Res.">
        <title>Characterization of plant carbon substrate utilization by Auxenochlorella protothecoides.</title>
        <authorList>
            <person name="Vogler B.W."/>
            <person name="Starkenburg S.R."/>
            <person name="Sudasinghe N."/>
            <person name="Schambach J.Y."/>
            <person name="Rollin J.A."/>
            <person name="Pattathil S."/>
            <person name="Barry A.N."/>
        </authorList>
    </citation>
    <scope>NUCLEOTIDE SEQUENCE [LARGE SCALE GENOMIC DNA]</scope>
    <source>
        <strain evidence="4">UTEX 25</strain>
    </source>
</reference>
<dbReference type="GO" id="GO:0003963">
    <property type="term" value="F:RNA-3'-phosphate cyclase activity"/>
    <property type="evidence" value="ECO:0007669"/>
    <property type="project" value="TreeGrafter"/>
</dbReference>